<dbReference type="GO" id="GO:0016787">
    <property type="term" value="F:hydrolase activity"/>
    <property type="evidence" value="ECO:0007669"/>
    <property type="project" value="UniProtKB-KW"/>
</dbReference>
<dbReference type="SUPFAM" id="SSF56281">
    <property type="entry name" value="Metallo-hydrolase/oxidoreductase"/>
    <property type="match status" value="1"/>
</dbReference>
<dbReference type="SMART" id="SM00849">
    <property type="entry name" value="Lactamase_B"/>
    <property type="match status" value="1"/>
</dbReference>
<evidence type="ECO:0000313" key="7">
    <source>
        <dbReference type="Proteomes" id="UP000594380"/>
    </source>
</evidence>
<reference evidence="6 7" key="1">
    <citation type="submission" date="2020-02" db="EMBL/GenBank/DDBJ databases">
        <title>Paraburkholderia simonii sp. nov. and Paraburkholderia youngii sp. nov. Brazilian and Mexican Mimosa-associated rhizobia.</title>
        <authorList>
            <person name="Mavima L."/>
            <person name="Beukes C.W."/>
            <person name="Chan W.Y."/>
            <person name="Palmer M."/>
            <person name="De Meyer S.E."/>
            <person name="James E.K."/>
            <person name="Venter S.N."/>
            <person name="Steenkamp E.T."/>
        </authorList>
    </citation>
    <scope>NUCLEOTIDE SEQUENCE [LARGE SCALE GENOMIC DNA]</scope>
    <source>
        <strain evidence="6 7">JPY169</strain>
    </source>
</reference>
<keyword evidence="4" id="KW-0862">Zinc</keyword>
<evidence type="ECO:0000256" key="1">
    <source>
        <dbReference type="ARBA" id="ARBA00007749"/>
    </source>
</evidence>
<evidence type="ECO:0000256" key="3">
    <source>
        <dbReference type="ARBA" id="ARBA00022801"/>
    </source>
</evidence>
<dbReference type="AlphaFoldDB" id="A0A7Y6K6H6"/>
<evidence type="ECO:0000313" key="6">
    <source>
        <dbReference type="EMBL" id="NUY04724.1"/>
    </source>
</evidence>
<dbReference type="GeneID" id="301105502"/>
<evidence type="ECO:0000256" key="2">
    <source>
        <dbReference type="ARBA" id="ARBA00022723"/>
    </source>
</evidence>
<dbReference type="CDD" id="cd16277">
    <property type="entry name" value="metallo-hydrolase-like_MBL-fold"/>
    <property type="match status" value="1"/>
</dbReference>
<sequence>MDTIHRYRIGSATVTRVTDLVLPEIPSAYLFPDRDRSILANDPPPWIGRENASQDGETLALSVHSWIVQTEGKTVLIDTGAGNGKHRPLNPVFDQLDTPYLQRLAAAGVQPADVDVVLITHLHVDHVGWNTVRKGDAWRPTFANATYVFSNAEYRFYADEAHVQTPSAGVFEDSVQPIIDAGQALLIDAQSQPTLEGLEGFTFHRTKGHSFDHLSIGFTSEGQHALFSGDVMHHPIQIAKPEWNSTFCEFPDDAERSRLWALNHAADRHSLFFSSHFPGTSVGVVERQAGGFVWLPR</sequence>
<accession>A0A7Y6K6H6</accession>
<dbReference type="Proteomes" id="UP000594380">
    <property type="component" value="Unassembled WGS sequence"/>
</dbReference>
<dbReference type="PANTHER" id="PTHR42978">
    <property type="entry name" value="QUORUM-QUENCHING LACTONASE YTNP-RELATED-RELATED"/>
    <property type="match status" value="1"/>
</dbReference>
<dbReference type="RefSeq" id="WP_176111240.1">
    <property type="nucleotide sequence ID" value="NZ_JAALDK010000002.1"/>
</dbReference>
<dbReference type="Gene3D" id="3.60.15.10">
    <property type="entry name" value="Ribonuclease Z/Hydroxyacylglutathione hydrolase-like"/>
    <property type="match status" value="1"/>
</dbReference>
<dbReference type="EMBL" id="JAALDK010000002">
    <property type="protein sequence ID" value="NUY04724.1"/>
    <property type="molecule type" value="Genomic_DNA"/>
</dbReference>
<organism evidence="6 7">
    <name type="scientific">Paraburkholderia youngii</name>
    <dbReference type="NCBI Taxonomy" id="2782701"/>
    <lineage>
        <taxon>Bacteria</taxon>
        <taxon>Pseudomonadati</taxon>
        <taxon>Pseudomonadota</taxon>
        <taxon>Betaproteobacteria</taxon>
        <taxon>Burkholderiales</taxon>
        <taxon>Burkholderiaceae</taxon>
        <taxon>Paraburkholderia</taxon>
    </lineage>
</organism>
<gene>
    <name evidence="6" type="ORF">G5S42_34700</name>
</gene>
<name>A0A7Y6K6H6_9BURK</name>
<dbReference type="InterPro" id="IPR001279">
    <property type="entry name" value="Metallo-B-lactamas"/>
</dbReference>
<keyword evidence="2" id="KW-0479">Metal-binding</keyword>
<keyword evidence="3 6" id="KW-0378">Hydrolase</keyword>
<dbReference type="GO" id="GO:0046872">
    <property type="term" value="F:metal ion binding"/>
    <property type="evidence" value="ECO:0007669"/>
    <property type="project" value="UniProtKB-KW"/>
</dbReference>
<proteinExistence type="inferred from homology"/>
<comment type="caution">
    <text evidence="6">The sequence shown here is derived from an EMBL/GenBank/DDBJ whole genome shotgun (WGS) entry which is preliminary data.</text>
</comment>
<evidence type="ECO:0000259" key="5">
    <source>
        <dbReference type="SMART" id="SM00849"/>
    </source>
</evidence>
<dbReference type="InterPro" id="IPR036866">
    <property type="entry name" value="RibonucZ/Hydroxyglut_hydro"/>
</dbReference>
<dbReference type="PANTHER" id="PTHR42978:SF6">
    <property type="entry name" value="QUORUM-QUENCHING LACTONASE YTNP-RELATED"/>
    <property type="match status" value="1"/>
</dbReference>
<dbReference type="InterPro" id="IPR051013">
    <property type="entry name" value="MBL_superfamily_lactonases"/>
</dbReference>
<dbReference type="Pfam" id="PF00753">
    <property type="entry name" value="Lactamase_B"/>
    <property type="match status" value="1"/>
</dbReference>
<evidence type="ECO:0000256" key="4">
    <source>
        <dbReference type="ARBA" id="ARBA00022833"/>
    </source>
</evidence>
<protein>
    <submittedName>
        <fullName evidence="6">MBL fold metallo-hydrolase</fullName>
    </submittedName>
</protein>
<comment type="similarity">
    <text evidence="1">Belongs to the metallo-beta-lactamase superfamily.</text>
</comment>
<feature type="domain" description="Metallo-beta-lactamase" evidence="5">
    <location>
        <begin position="62"/>
        <end position="276"/>
    </location>
</feature>